<dbReference type="InterPro" id="IPR007466">
    <property type="entry name" value="Peptidyl-Arg-deiminase_porph"/>
</dbReference>
<gene>
    <name evidence="2" type="ORF">EMPS_04029</name>
</gene>
<dbReference type="AlphaFoldDB" id="A0A9P3LV73"/>
<evidence type="ECO:0000313" key="3">
    <source>
        <dbReference type="Proteomes" id="UP000827284"/>
    </source>
</evidence>
<dbReference type="SUPFAM" id="SSF55909">
    <property type="entry name" value="Pentein"/>
    <property type="match status" value="1"/>
</dbReference>
<evidence type="ECO:0000256" key="1">
    <source>
        <dbReference type="ARBA" id="ARBA00022801"/>
    </source>
</evidence>
<dbReference type="GO" id="GO:0047632">
    <property type="term" value="F:agmatine deiminase activity"/>
    <property type="evidence" value="ECO:0007669"/>
    <property type="project" value="TreeGrafter"/>
</dbReference>
<dbReference type="GO" id="GO:0004668">
    <property type="term" value="F:protein-arginine deiminase activity"/>
    <property type="evidence" value="ECO:0007669"/>
    <property type="project" value="InterPro"/>
</dbReference>
<protein>
    <submittedName>
        <fullName evidence="2">Agmatine deiminase</fullName>
    </submittedName>
</protein>
<organism evidence="2 3">
    <name type="scientific">Entomortierella parvispora</name>
    <dbReference type="NCBI Taxonomy" id="205924"/>
    <lineage>
        <taxon>Eukaryota</taxon>
        <taxon>Fungi</taxon>
        <taxon>Fungi incertae sedis</taxon>
        <taxon>Mucoromycota</taxon>
        <taxon>Mortierellomycotina</taxon>
        <taxon>Mortierellomycetes</taxon>
        <taxon>Mortierellales</taxon>
        <taxon>Mortierellaceae</taxon>
        <taxon>Entomortierella</taxon>
    </lineage>
</organism>
<evidence type="ECO:0000313" key="2">
    <source>
        <dbReference type="EMBL" id="GJJ71679.1"/>
    </source>
</evidence>
<dbReference type="Gene3D" id="3.75.10.10">
    <property type="entry name" value="L-arginine/glycine Amidinotransferase, Chain A"/>
    <property type="match status" value="1"/>
</dbReference>
<dbReference type="EMBL" id="BQFW01000005">
    <property type="protein sequence ID" value="GJJ71679.1"/>
    <property type="molecule type" value="Genomic_DNA"/>
</dbReference>
<comment type="caution">
    <text evidence="2">The sequence shown here is derived from an EMBL/GenBank/DDBJ whole genome shotgun (WGS) entry which is preliminary data.</text>
</comment>
<dbReference type="PANTHER" id="PTHR31377:SF0">
    <property type="entry name" value="AGMATINE DEIMINASE-RELATED"/>
    <property type="match status" value="1"/>
</dbReference>
<dbReference type="GO" id="GO:0009446">
    <property type="term" value="P:putrescine biosynthetic process"/>
    <property type="evidence" value="ECO:0007669"/>
    <property type="project" value="InterPro"/>
</dbReference>
<dbReference type="Proteomes" id="UP000827284">
    <property type="component" value="Unassembled WGS sequence"/>
</dbReference>
<reference evidence="2" key="2">
    <citation type="journal article" date="2022" name="Microbiol. Resour. Announc.">
        <title>Whole-Genome Sequence of Entomortierella parvispora E1425, a Mucoromycotan Fungus Associated with Burkholderiaceae-Related Endosymbiotic Bacteria.</title>
        <authorList>
            <person name="Herlambang A."/>
            <person name="Guo Y."/>
            <person name="Takashima Y."/>
            <person name="Narisawa K."/>
            <person name="Ohta H."/>
            <person name="Nishizawa T."/>
        </authorList>
    </citation>
    <scope>NUCLEOTIDE SEQUENCE</scope>
    <source>
        <strain evidence="2">E1425</strain>
    </source>
</reference>
<keyword evidence="3" id="KW-1185">Reference proteome</keyword>
<dbReference type="OrthoDB" id="544103at2759"/>
<proteinExistence type="predicted"/>
<sequence length="348" mass="38249">MGQSTSLPSSPVGYRFAPEWEPHQSTIMSWPTGWEGLNSKVQSDIARVAQAISKFEYVQVLVPPSNVNEAKAALGNGINIIPMKVDDLWARDTSPLFMTNGKGVIGWSLNFNGWGRKQPCKNDARVATSLLDYLKFPVYQSELVAEGGSIETDGEGTLMLTESSIVNNNRNPGKSRDQIEQILKSELNAQKVIWVKGVKGHDITDSHIDSLARFVAPGVVMVSRPFPAPASDKESQVWIQQYEQAMGVLRNSTDAKGRQLQIIELPEPDPAEVRQMSRADIRLCQNIKLDCEDSVTSYVNFYIANGGVVLPQFGDVTADRQAVEIVQKAFPSRQVVAVSIDYLAVGGK</sequence>
<dbReference type="PANTHER" id="PTHR31377">
    <property type="entry name" value="AGMATINE DEIMINASE-RELATED"/>
    <property type="match status" value="1"/>
</dbReference>
<name>A0A9P3LV73_9FUNG</name>
<reference evidence="2" key="1">
    <citation type="submission" date="2021-11" db="EMBL/GenBank/DDBJ databases">
        <authorList>
            <person name="Herlambang A."/>
            <person name="Guo Y."/>
            <person name="Takashima Y."/>
            <person name="Nishizawa T."/>
        </authorList>
    </citation>
    <scope>NUCLEOTIDE SEQUENCE</scope>
    <source>
        <strain evidence="2">E1425</strain>
    </source>
</reference>
<keyword evidence="1" id="KW-0378">Hydrolase</keyword>
<dbReference type="Pfam" id="PF04371">
    <property type="entry name" value="PAD_porph"/>
    <property type="match status" value="1"/>
</dbReference>
<accession>A0A9P3LV73</accession>